<sequence length="95" mass="10375">MEEWRVRDSRTDLRRDASSLYTDNGELAVVDAGSGLSHQKCAAASGWRGRIGFADLARGSQLCVRTGNARYAGVVVRSLPNPENPHAVIAGYTWR</sequence>
<accession>A0A6V8KD22</accession>
<protein>
    <submittedName>
        <fullName evidence="1">Uncharacterized protein</fullName>
    </submittedName>
</protein>
<gene>
    <name evidence="1" type="ORF">Phou_037570</name>
</gene>
<proteinExistence type="predicted"/>
<keyword evidence="2" id="KW-1185">Reference proteome</keyword>
<dbReference type="EMBL" id="BLPF01000001">
    <property type="protein sequence ID" value="GFJ79577.1"/>
    <property type="molecule type" value="Genomic_DNA"/>
</dbReference>
<reference evidence="1 2" key="1">
    <citation type="submission" date="2020-03" db="EMBL/GenBank/DDBJ databases">
        <title>Whole genome shotgun sequence of Phytohabitans houttuyneae NBRC 108639.</title>
        <authorList>
            <person name="Komaki H."/>
            <person name="Tamura T."/>
        </authorList>
    </citation>
    <scope>NUCLEOTIDE SEQUENCE [LARGE SCALE GENOMIC DNA]</scope>
    <source>
        <strain evidence="1 2">NBRC 108639</strain>
    </source>
</reference>
<name>A0A6V8KD22_9ACTN</name>
<dbReference type="Proteomes" id="UP000482800">
    <property type="component" value="Unassembled WGS sequence"/>
</dbReference>
<evidence type="ECO:0000313" key="1">
    <source>
        <dbReference type="EMBL" id="GFJ79577.1"/>
    </source>
</evidence>
<reference evidence="1 2" key="2">
    <citation type="submission" date="2020-03" db="EMBL/GenBank/DDBJ databases">
        <authorList>
            <person name="Ichikawa N."/>
            <person name="Kimura A."/>
            <person name="Kitahashi Y."/>
            <person name="Uohara A."/>
        </authorList>
    </citation>
    <scope>NUCLEOTIDE SEQUENCE [LARGE SCALE GENOMIC DNA]</scope>
    <source>
        <strain evidence="1 2">NBRC 108639</strain>
    </source>
</reference>
<dbReference type="AlphaFoldDB" id="A0A6V8KD22"/>
<organism evidence="1 2">
    <name type="scientific">Phytohabitans houttuyneae</name>
    <dbReference type="NCBI Taxonomy" id="1076126"/>
    <lineage>
        <taxon>Bacteria</taxon>
        <taxon>Bacillati</taxon>
        <taxon>Actinomycetota</taxon>
        <taxon>Actinomycetes</taxon>
        <taxon>Micromonosporales</taxon>
        <taxon>Micromonosporaceae</taxon>
    </lineage>
</organism>
<evidence type="ECO:0000313" key="2">
    <source>
        <dbReference type="Proteomes" id="UP000482800"/>
    </source>
</evidence>
<comment type="caution">
    <text evidence="1">The sequence shown here is derived from an EMBL/GenBank/DDBJ whole genome shotgun (WGS) entry which is preliminary data.</text>
</comment>
<dbReference type="RefSeq" id="WP_173057094.1">
    <property type="nucleotide sequence ID" value="NZ_BAABGO010000001.1"/>
</dbReference>